<protein>
    <submittedName>
        <fullName evidence="1">Uncharacterized protein</fullName>
    </submittedName>
</protein>
<name>A0A177AY26_9BILA</name>
<dbReference type="AlphaFoldDB" id="A0A177AY26"/>
<sequence>MNKEKIITHANKIAKIVDKKIKANKALIIKFVQDPFLLITSLREISETVYICLNTIKKLCEERKIAFNFETLRADDQKQFQPAAKKINPTVTILNC</sequence>
<comment type="caution">
    <text evidence="1">The sequence shown here is derived from an EMBL/GenBank/DDBJ whole genome shotgun (WGS) entry which is preliminary data.</text>
</comment>
<dbReference type="EMBL" id="LWCA01000837">
    <property type="protein sequence ID" value="OAF66760.1"/>
    <property type="molecule type" value="Genomic_DNA"/>
</dbReference>
<dbReference type="Proteomes" id="UP000078046">
    <property type="component" value="Unassembled WGS sequence"/>
</dbReference>
<evidence type="ECO:0000313" key="1">
    <source>
        <dbReference type="EMBL" id="OAF66760.1"/>
    </source>
</evidence>
<reference evidence="1 2" key="1">
    <citation type="submission" date="2016-04" db="EMBL/GenBank/DDBJ databases">
        <title>The genome of Intoshia linei affirms orthonectids as highly simplified spiralians.</title>
        <authorList>
            <person name="Mikhailov K.V."/>
            <person name="Slusarev G.S."/>
            <person name="Nikitin M.A."/>
            <person name="Logacheva M.D."/>
            <person name="Penin A."/>
            <person name="Aleoshin V."/>
            <person name="Panchin Y.V."/>
        </authorList>
    </citation>
    <scope>NUCLEOTIDE SEQUENCE [LARGE SCALE GENOMIC DNA]</scope>
    <source>
        <strain evidence="1">Intl2013</strain>
        <tissue evidence="1">Whole animal</tissue>
    </source>
</reference>
<evidence type="ECO:0000313" key="2">
    <source>
        <dbReference type="Proteomes" id="UP000078046"/>
    </source>
</evidence>
<gene>
    <name evidence="1" type="ORF">A3Q56_05521</name>
</gene>
<accession>A0A177AY26</accession>
<proteinExistence type="predicted"/>
<keyword evidence="2" id="KW-1185">Reference proteome</keyword>
<organism evidence="1 2">
    <name type="scientific">Intoshia linei</name>
    <dbReference type="NCBI Taxonomy" id="1819745"/>
    <lineage>
        <taxon>Eukaryota</taxon>
        <taxon>Metazoa</taxon>
        <taxon>Spiralia</taxon>
        <taxon>Lophotrochozoa</taxon>
        <taxon>Mesozoa</taxon>
        <taxon>Orthonectida</taxon>
        <taxon>Rhopaluridae</taxon>
        <taxon>Intoshia</taxon>
    </lineage>
</organism>